<evidence type="ECO:0000259" key="1">
    <source>
        <dbReference type="Pfam" id="PF13460"/>
    </source>
</evidence>
<name>A0A2J6QQU0_9HELO</name>
<sequence length="238" mass="26201">MKYILTGTSGFVGKEILAQALSNPLITSLLILSRRPLPNISSLDPRIKVIVLENFLSYPDALKSEFTGVKAVLWALGGSNTNPTPKGKCDEVEVQYPLTLARALIEASKTSAEHVCHVVKIRFLLISGTFSVRDQEKPLWLLKEGRKARGLAETRLLELAEKSGNFEAVVIKCGYVLKKDNVVPELLVGFSKQAIRVDELAAAMVELAVMGSGSKTIRNAELRSLGKRLLKEQMERDK</sequence>
<protein>
    <recommendedName>
        <fullName evidence="1">NAD(P)-binding domain-containing protein</fullName>
    </recommendedName>
</protein>
<dbReference type="AlphaFoldDB" id="A0A2J6QQU0"/>
<accession>A0A2J6QQU0</accession>
<dbReference type="Gene3D" id="3.40.50.720">
    <property type="entry name" value="NAD(P)-binding Rossmann-like Domain"/>
    <property type="match status" value="1"/>
</dbReference>
<dbReference type="EMBL" id="KZ613464">
    <property type="protein sequence ID" value="PMD28630.1"/>
    <property type="molecule type" value="Genomic_DNA"/>
</dbReference>
<dbReference type="InterPro" id="IPR036291">
    <property type="entry name" value="NAD(P)-bd_dom_sf"/>
</dbReference>
<dbReference type="STRING" id="1745343.A0A2J6QQU0"/>
<organism evidence="2 3">
    <name type="scientific">Hyaloscypha hepaticicola</name>
    <dbReference type="NCBI Taxonomy" id="2082293"/>
    <lineage>
        <taxon>Eukaryota</taxon>
        <taxon>Fungi</taxon>
        <taxon>Dikarya</taxon>
        <taxon>Ascomycota</taxon>
        <taxon>Pezizomycotina</taxon>
        <taxon>Leotiomycetes</taxon>
        <taxon>Helotiales</taxon>
        <taxon>Hyaloscyphaceae</taxon>
        <taxon>Hyaloscypha</taxon>
    </lineage>
</organism>
<reference evidence="2 3" key="1">
    <citation type="submission" date="2016-05" db="EMBL/GenBank/DDBJ databases">
        <title>A degradative enzymes factory behind the ericoid mycorrhizal symbiosis.</title>
        <authorList>
            <consortium name="DOE Joint Genome Institute"/>
            <person name="Martino E."/>
            <person name="Morin E."/>
            <person name="Grelet G."/>
            <person name="Kuo A."/>
            <person name="Kohler A."/>
            <person name="Daghino S."/>
            <person name="Barry K."/>
            <person name="Choi C."/>
            <person name="Cichocki N."/>
            <person name="Clum A."/>
            <person name="Copeland A."/>
            <person name="Hainaut M."/>
            <person name="Haridas S."/>
            <person name="Labutti K."/>
            <person name="Lindquist E."/>
            <person name="Lipzen A."/>
            <person name="Khouja H.-R."/>
            <person name="Murat C."/>
            <person name="Ohm R."/>
            <person name="Olson A."/>
            <person name="Spatafora J."/>
            <person name="Veneault-Fourrey C."/>
            <person name="Henrissat B."/>
            <person name="Grigoriev I."/>
            <person name="Martin F."/>
            <person name="Perotto S."/>
        </authorList>
    </citation>
    <scope>NUCLEOTIDE SEQUENCE [LARGE SCALE GENOMIC DNA]</scope>
    <source>
        <strain evidence="2 3">UAMH 7357</strain>
    </source>
</reference>
<keyword evidence="3" id="KW-1185">Reference proteome</keyword>
<proteinExistence type="predicted"/>
<dbReference type="Proteomes" id="UP000235672">
    <property type="component" value="Unassembled WGS sequence"/>
</dbReference>
<dbReference type="PANTHER" id="PTHR14097">
    <property type="entry name" value="OXIDOREDUCTASE HTATIP2"/>
    <property type="match status" value="1"/>
</dbReference>
<feature type="domain" description="NAD(P)-binding" evidence="1">
    <location>
        <begin position="7"/>
        <end position="132"/>
    </location>
</feature>
<dbReference type="SUPFAM" id="SSF51735">
    <property type="entry name" value="NAD(P)-binding Rossmann-fold domains"/>
    <property type="match status" value="1"/>
</dbReference>
<dbReference type="PANTHER" id="PTHR14097:SF9">
    <property type="entry name" value="EPIMERASE, PUTATIVE (AFU_ORTHOLOGUE AFUA_8G07320)-RELATED"/>
    <property type="match status" value="1"/>
</dbReference>
<dbReference type="InterPro" id="IPR016040">
    <property type="entry name" value="NAD(P)-bd_dom"/>
</dbReference>
<dbReference type="Pfam" id="PF13460">
    <property type="entry name" value="NAD_binding_10"/>
    <property type="match status" value="1"/>
</dbReference>
<dbReference type="OrthoDB" id="3535423at2759"/>
<evidence type="ECO:0000313" key="3">
    <source>
        <dbReference type="Proteomes" id="UP000235672"/>
    </source>
</evidence>
<evidence type="ECO:0000313" key="2">
    <source>
        <dbReference type="EMBL" id="PMD28630.1"/>
    </source>
</evidence>
<gene>
    <name evidence="2" type="ORF">NA56DRAFT_683963</name>
</gene>